<comment type="similarity">
    <text evidence="3">Belongs to the flavodoxin family.</text>
</comment>
<evidence type="ECO:0000256" key="1">
    <source>
        <dbReference type="ARBA" id="ARBA00001917"/>
    </source>
</evidence>
<evidence type="ECO:0000259" key="8">
    <source>
        <dbReference type="PROSITE" id="PS50902"/>
    </source>
</evidence>
<keyword evidence="4" id="KW-0813">Transport</keyword>
<dbReference type="SUPFAM" id="SSF52218">
    <property type="entry name" value="Flavoproteins"/>
    <property type="match status" value="1"/>
</dbReference>
<evidence type="ECO:0000256" key="5">
    <source>
        <dbReference type="ARBA" id="ARBA00022630"/>
    </source>
</evidence>
<dbReference type="InterPro" id="IPR008254">
    <property type="entry name" value="Flavodoxin/NO_synth"/>
</dbReference>
<dbReference type="Proteomes" id="UP001516662">
    <property type="component" value="Unassembled WGS sequence"/>
</dbReference>
<keyword evidence="5" id="KW-0285">Flavoprotein</keyword>
<comment type="cofactor">
    <cofactor evidence="1">
        <name>FMN</name>
        <dbReference type="ChEBI" id="CHEBI:58210"/>
    </cofactor>
</comment>
<name>A0ABR9QKZ7_9BACI</name>
<reference evidence="9 10" key="1">
    <citation type="submission" date="2020-10" db="EMBL/GenBank/DDBJ databases">
        <title>Bacillus sp. HD4P25, an endophyte from a halophyte.</title>
        <authorList>
            <person name="Sun J.-Q."/>
        </authorList>
    </citation>
    <scope>NUCLEOTIDE SEQUENCE [LARGE SCALE GENOMIC DNA]</scope>
    <source>
        <strain evidence="9 10">YIM 93174</strain>
    </source>
</reference>
<comment type="function">
    <text evidence="2">Low-potential electron donor to a number of redox enzymes.</text>
</comment>
<dbReference type="InterPro" id="IPR029039">
    <property type="entry name" value="Flavoprotein-like_sf"/>
</dbReference>
<keyword evidence="7" id="KW-0249">Electron transport</keyword>
<dbReference type="Gene3D" id="3.40.50.360">
    <property type="match status" value="1"/>
</dbReference>
<gene>
    <name evidence="9" type="ORF">IMZ08_13980</name>
</gene>
<evidence type="ECO:0000256" key="4">
    <source>
        <dbReference type="ARBA" id="ARBA00022448"/>
    </source>
</evidence>
<evidence type="ECO:0000256" key="6">
    <source>
        <dbReference type="ARBA" id="ARBA00022643"/>
    </source>
</evidence>
<evidence type="ECO:0000313" key="9">
    <source>
        <dbReference type="EMBL" id="MBE4909171.1"/>
    </source>
</evidence>
<keyword evidence="6" id="KW-0288">FMN</keyword>
<keyword evidence="10" id="KW-1185">Reference proteome</keyword>
<evidence type="ECO:0000256" key="2">
    <source>
        <dbReference type="ARBA" id="ARBA00003297"/>
    </source>
</evidence>
<evidence type="ECO:0000256" key="7">
    <source>
        <dbReference type="ARBA" id="ARBA00022982"/>
    </source>
</evidence>
<feature type="domain" description="Flavodoxin-like" evidence="8">
    <location>
        <begin position="10"/>
        <end position="147"/>
    </location>
</feature>
<dbReference type="EMBL" id="JADCLJ010000021">
    <property type="protein sequence ID" value="MBE4909171.1"/>
    <property type="molecule type" value="Genomic_DNA"/>
</dbReference>
<dbReference type="PRINTS" id="PR00369">
    <property type="entry name" value="FLAVODOXIN"/>
</dbReference>
<protein>
    <submittedName>
        <fullName evidence="9">Flavodoxin domain-containing protein</fullName>
    </submittedName>
</protein>
<evidence type="ECO:0000256" key="3">
    <source>
        <dbReference type="ARBA" id="ARBA00005267"/>
    </source>
</evidence>
<dbReference type="PANTHER" id="PTHR42809">
    <property type="entry name" value="FLAVODOXIN 2"/>
    <property type="match status" value="1"/>
</dbReference>
<dbReference type="InterPro" id="IPR001094">
    <property type="entry name" value="Flavdoxin-like"/>
</dbReference>
<dbReference type="PROSITE" id="PS50902">
    <property type="entry name" value="FLAVODOXIN_LIKE"/>
    <property type="match status" value="1"/>
</dbReference>
<proteinExistence type="inferred from homology"/>
<dbReference type="Pfam" id="PF00258">
    <property type="entry name" value="Flavodoxin_1"/>
    <property type="match status" value="1"/>
</dbReference>
<sequence>MGLMNYKKKIAIIYTSVTGNTEELATIIYNTFLKYPFDTVVYQVDRFPLSRLGDVDVLIIGTYTWGNGEIPKEMDKLYRALEFLNKKSLVTAVFGTGDSFYPSYCGAVDKFRDMLFVHTSLAATLKVELTPGQQDVKRCENLVQVIYNKFNEASSKTLSSRETNYKLGKQC</sequence>
<comment type="caution">
    <text evidence="9">The sequence shown here is derived from an EMBL/GenBank/DDBJ whole genome shotgun (WGS) entry which is preliminary data.</text>
</comment>
<accession>A0ABR9QKZ7</accession>
<evidence type="ECO:0000313" key="10">
    <source>
        <dbReference type="Proteomes" id="UP001516662"/>
    </source>
</evidence>
<organism evidence="9 10">
    <name type="scientific">Litchfieldia luteola</name>
    <dbReference type="NCBI Taxonomy" id="682179"/>
    <lineage>
        <taxon>Bacteria</taxon>
        <taxon>Bacillati</taxon>
        <taxon>Bacillota</taxon>
        <taxon>Bacilli</taxon>
        <taxon>Bacillales</taxon>
        <taxon>Bacillaceae</taxon>
        <taxon>Litchfieldia</taxon>
    </lineage>
</organism>
<dbReference type="InterPro" id="IPR050619">
    <property type="entry name" value="Flavodoxin"/>
</dbReference>
<dbReference type="PANTHER" id="PTHR42809:SF1">
    <property type="entry name" value="FLAVODOXIN 1"/>
    <property type="match status" value="1"/>
</dbReference>